<dbReference type="Gene3D" id="2.60.40.1220">
    <property type="match status" value="1"/>
</dbReference>
<sequence length="121" mass="12919">MSIKRILAVATFALASGMTSSAFAHAKLQSSDPRTGSTLASAPKQVRLKFNEALEASFSKITLAGADNKDIPVTAVAVDKDDPSVMMAQLPALPAGEYRIQWSAMTHDSHKMKGEIPFTVK</sequence>
<dbReference type="PANTHER" id="PTHR34820:SF4">
    <property type="entry name" value="INNER MEMBRANE PROTEIN YEBZ"/>
    <property type="match status" value="1"/>
</dbReference>
<dbReference type="InterPro" id="IPR014755">
    <property type="entry name" value="Cu-Rt/internalin_Ig-like"/>
</dbReference>
<protein>
    <submittedName>
        <fullName evidence="9">Copper homeostasis periplasmic binding protein CopC</fullName>
    </submittedName>
</protein>
<dbReference type="PANTHER" id="PTHR34820">
    <property type="entry name" value="INNER MEMBRANE PROTEIN YEBZ"/>
    <property type="match status" value="1"/>
</dbReference>
<comment type="caution">
    <text evidence="9">The sequence shown here is derived from an EMBL/GenBank/DDBJ whole genome shotgun (WGS) entry which is preliminary data.</text>
</comment>
<evidence type="ECO:0000313" key="10">
    <source>
        <dbReference type="Proteomes" id="UP000716322"/>
    </source>
</evidence>
<evidence type="ECO:0000256" key="6">
    <source>
        <dbReference type="ARBA" id="ARBA00023008"/>
    </source>
</evidence>
<evidence type="ECO:0000256" key="2">
    <source>
        <dbReference type="ARBA" id="ARBA00010509"/>
    </source>
</evidence>
<dbReference type="Pfam" id="PF04234">
    <property type="entry name" value="CopC"/>
    <property type="match status" value="1"/>
</dbReference>
<dbReference type="EMBL" id="JAAQOM010000002">
    <property type="protein sequence ID" value="NIA53059.1"/>
    <property type="molecule type" value="Genomic_DNA"/>
</dbReference>
<accession>A0ABX0P719</accession>
<dbReference type="InterPro" id="IPR047685">
    <property type="entry name" value="CopC-like"/>
</dbReference>
<evidence type="ECO:0000313" key="9">
    <source>
        <dbReference type="EMBL" id="NIA53059.1"/>
    </source>
</evidence>
<keyword evidence="3" id="KW-0479">Metal-binding</keyword>
<comment type="similarity">
    <text evidence="2">Belongs to the CopC family.</text>
</comment>
<evidence type="ECO:0000256" key="1">
    <source>
        <dbReference type="ARBA" id="ARBA00004418"/>
    </source>
</evidence>
<feature type="chain" id="PRO_5045578547" evidence="7">
    <location>
        <begin position="25"/>
        <end position="121"/>
    </location>
</feature>
<reference evidence="9 10" key="1">
    <citation type="submission" date="2020-03" db="EMBL/GenBank/DDBJ databases">
        <title>Genome sequence of strain Massilia sp. TW-1.</title>
        <authorList>
            <person name="Chaudhary D.K."/>
        </authorList>
    </citation>
    <scope>NUCLEOTIDE SEQUENCE [LARGE SCALE GENOMIC DNA]</scope>
    <source>
        <strain evidence="9 10">TW-1</strain>
    </source>
</reference>
<dbReference type="SUPFAM" id="SSF81296">
    <property type="entry name" value="E set domains"/>
    <property type="match status" value="1"/>
</dbReference>
<evidence type="ECO:0000256" key="7">
    <source>
        <dbReference type="SAM" id="SignalP"/>
    </source>
</evidence>
<organism evidence="9 10">
    <name type="scientific">Telluria antibiotica</name>
    <dbReference type="NCBI Taxonomy" id="2717319"/>
    <lineage>
        <taxon>Bacteria</taxon>
        <taxon>Pseudomonadati</taxon>
        <taxon>Pseudomonadota</taxon>
        <taxon>Betaproteobacteria</taxon>
        <taxon>Burkholderiales</taxon>
        <taxon>Oxalobacteraceae</taxon>
        <taxon>Telluria group</taxon>
        <taxon>Telluria</taxon>
    </lineage>
</organism>
<evidence type="ECO:0000256" key="5">
    <source>
        <dbReference type="ARBA" id="ARBA00022764"/>
    </source>
</evidence>
<dbReference type="InterPro" id="IPR014756">
    <property type="entry name" value="Ig_E-set"/>
</dbReference>
<feature type="signal peptide" evidence="7">
    <location>
        <begin position="1"/>
        <end position="24"/>
    </location>
</feature>
<dbReference type="InterPro" id="IPR032694">
    <property type="entry name" value="CopC/D"/>
</dbReference>
<evidence type="ECO:0000259" key="8">
    <source>
        <dbReference type="Pfam" id="PF04234"/>
    </source>
</evidence>
<keyword evidence="5" id="KW-0574">Periplasm</keyword>
<keyword evidence="4 7" id="KW-0732">Signal</keyword>
<dbReference type="RefSeq" id="WP_166857190.1">
    <property type="nucleotide sequence ID" value="NZ_JAAQOM010000002.1"/>
</dbReference>
<comment type="subcellular location">
    <subcellularLocation>
        <location evidence="1">Periplasm</location>
    </subcellularLocation>
</comment>
<evidence type="ECO:0000256" key="4">
    <source>
        <dbReference type="ARBA" id="ARBA00022729"/>
    </source>
</evidence>
<name>A0ABX0P719_9BURK</name>
<dbReference type="Proteomes" id="UP000716322">
    <property type="component" value="Unassembled WGS sequence"/>
</dbReference>
<gene>
    <name evidence="9" type="primary">copC</name>
    <name evidence="9" type="ORF">HAV22_05240</name>
</gene>
<keyword evidence="6" id="KW-0186">Copper</keyword>
<evidence type="ECO:0000256" key="3">
    <source>
        <dbReference type="ARBA" id="ARBA00022723"/>
    </source>
</evidence>
<proteinExistence type="inferred from homology"/>
<dbReference type="InterPro" id="IPR007348">
    <property type="entry name" value="CopC_dom"/>
</dbReference>
<keyword evidence="10" id="KW-1185">Reference proteome</keyword>
<dbReference type="NCBIfam" id="NF033814">
    <property type="entry name" value="copper_CopC"/>
    <property type="match status" value="1"/>
</dbReference>
<feature type="domain" description="CopC" evidence="8">
    <location>
        <begin position="25"/>
        <end position="120"/>
    </location>
</feature>